<dbReference type="SUPFAM" id="SSF81296">
    <property type="entry name" value="E set domains"/>
    <property type="match status" value="1"/>
</dbReference>
<dbReference type="Pfam" id="PF01833">
    <property type="entry name" value="TIG"/>
    <property type="match status" value="1"/>
</dbReference>
<dbReference type="InterPro" id="IPR002909">
    <property type="entry name" value="IPT_dom"/>
</dbReference>
<dbReference type="AlphaFoldDB" id="A0A6J6P126"/>
<gene>
    <name evidence="2" type="ORF">UFOPK2370_01022</name>
</gene>
<organism evidence="2">
    <name type="scientific">freshwater metagenome</name>
    <dbReference type="NCBI Taxonomy" id="449393"/>
    <lineage>
        <taxon>unclassified sequences</taxon>
        <taxon>metagenomes</taxon>
        <taxon>ecological metagenomes</taxon>
    </lineage>
</organism>
<reference evidence="2" key="1">
    <citation type="submission" date="2020-05" db="EMBL/GenBank/DDBJ databases">
        <authorList>
            <person name="Chiriac C."/>
            <person name="Salcher M."/>
            <person name="Ghai R."/>
            <person name="Kavagutti S V."/>
        </authorList>
    </citation>
    <scope>NUCLEOTIDE SEQUENCE</scope>
</reference>
<evidence type="ECO:0000259" key="1">
    <source>
        <dbReference type="Pfam" id="PF01833"/>
    </source>
</evidence>
<evidence type="ECO:0000313" key="2">
    <source>
        <dbReference type="EMBL" id="CAB4691982.1"/>
    </source>
</evidence>
<dbReference type="Gene3D" id="2.60.40.10">
    <property type="entry name" value="Immunoglobulins"/>
    <property type="match status" value="1"/>
</dbReference>
<protein>
    <submittedName>
        <fullName evidence="2">Unannotated protein</fullName>
    </submittedName>
</protein>
<proteinExistence type="predicted"/>
<sequence length="197" mass="20965">MRKFISAVALVASVIGFSITAAPAQAAPAVPSVTQVNNKKPLPAGGQNITLFGKNLNVVTEVIIDKTPATIVSKSGPSLTFISPAHPEGRVNILLKYGTRTVVVRDSLLYKASANRVLVPLPFIPETLKVGRTVSMLPGNSAWKVTVTTTSTRICSVTGLVVTALRKGECALSLDVEVDTMDPTYRSRQALYFITVN</sequence>
<accession>A0A6J6P126</accession>
<name>A0A6J6P126_9ZZZZ</name>
<dbReference type="EMBL" id="CAEZXK010000032">
    <property type="protein sequence ID" value="CAB4691982.1"/>
    <property type="molecule type" value="Genomic_DNA"/>
</dbReference>
<dbReference type="InterPro" id="IPR013783">
    <property type="entry name" value="Ig-like_fold"/>
</dbReference>
<dbReference type="InterPro" id="IPR014756">
    <property type="entry name" value="Ig_E-set"/>
</dbReference>
<feature type="domain" description="IPT/TIG" evidence="1">
    <location>
        <begin position="31"/>
        <end position="99"/>
    </location>
</feature>